<dbReference type="KEGG" id="dce:O6P33_10415"/>
<dbReference type="GO" id="GO:0006351">
    <property type="term" value="P:DNA-templated transcription"/>
    <property type="evidence" value="ECO:0007669"/>
    <property type="project" value="TreeGrafter"/>
</dbReference>
<evidence type="ECO:0000256" key="1">
    <source>
        <dbReference type="ARBA" id="ARBA00009437"/>
    </source>
</evidence>
<protein>
    <submittedName>
        <fullName evidence="6">LysR family transcriptional regulator</fullName>
    </submittedName>
</protein>
<keyword evidence="3" id="KW-0238">DNA-binding</keyword>
<evidence type="ECO:0000313" key="6">
    <source>
        <dbReference type="EMBL" id="WBE24771.1"/>
    </source>
</evidence>
<proteinExistence type="inferred from homology"/>
<dbReference type="Pfam" id="PF00126">
    <property type="entry name" value="HTH_1"/>
    <property type="match status" value="1"/>
</dbReference>
<dbReference type="Proteomes" id="UP001212189">
    <property type="component" value="Chromosome"/>
</dbReference>
<dbReference type="FunFam" id="1.10.10.10:FF:000001">
    <property type="entry name" value="LysR family transcriptional regulator"/>
    <property type="match status" value="1"/>
</dbReference>
<dbReference type="PANTHER" id="PTHR30537:SF3">
    <property type="entry name" value="TRANSCRIPTIONAL REGULATORY PROTEIN"/>
    <property type="match status" value="1"/>
</dbReference>
<dbReference type="PROSITE" id="PS50931">
    <property type="entry name" value="HTH_LYSR"/>
    <property type="match status" value="1"/>
</dbReference>
<dbReference type="Pfam" id="PF03466">
    <property type="entry name" value="LysR_substrate"/>
    <property type="match status" value="1"/>
</dbReference>
<dbReference type="Gene3D" id="3.40.190.290">
    <property type="match status" value="2"/>
</dbReference>
<dbReference type="InterPro" id="IPR058163">
    <property type="entry name" value="LysR-type_TF_proteobact-type"/>
</dbReference>
<dbReference type="InterPro" id="IPR005119">
    <property type="entry name" value="LysR_subst-bd"/>
</dbReference>
<name>A0AAE9VMB9_9GAMM</name>
<dbReference type="GO" id="GO:0043565">
    <property type="term" value="F:sequence-specific DNA binding"/>
    <property type="evidence" value="ECO:0007669"/>
    <property type="project" value="TreeGrafter"/>
</dbReference>
<evidence type="ECO:0000259" key="5">
    <source>
        <dbReference type="PROSITE" id="PS50931"/>
    </source>
</evidence>
<dbReference type="AlphaFoldDB" id="A0AAE9VMB9"/>
<dbReference type="RefSeq" id="WP_269817715.1">
    <property type="nucleotide sequence ID" value="NZ_CP114976.1"/>
</dbReference>
<accession>A0AAE9VMB9</accession>
<keyword evidence="2" id="KW-0805">Transcription regulation</keyword>
<keyword evidence="4" id="KW-0804">Transcription</keyword>
<evidence type="ECO:0000313" key="7">
    <source>
        <dbReference type="Proteomes" id="UP001212189"/>
    </source>
</evidence>
<evidence type="ECO:0000256" key="4">
    <source>
        <dbReference type="ARBA" id="ARBA00023163"/>
    </source>
</evidence>
<dbReference type="EMBL" id="CP114976">
    <property type="protein sequence ID" value="WBE24771.1"/>
    <property type="molecule type" value="Genomic_DNA"/>
</dbReference>
<dbReference type="SUPFAM" id="SSF46785">
    <property type="entry name" value="Winged helix' DNA-binding domain"/>
    <property type="match status" value="1"/>
</dbReference>
<dbReference type="Gene3D" id="1.10.10.10">
    <property type="entry name" value="Winged helix-like DNA-binding domain superfamily/Winged helix DNA-binding domain"/>
    <property type="match status" value="1"/>
</dbReference>
<organism evidence="6 7">
    <name type="scientific">Denitrificimonas caeni</name>
    <dbReference type="NCBI Taxonomy" id="521720"/>
    <lineage>
        <taxon>Bacteria</taxon>
        <taxon>Pseudomonadati</taxon>
        <taxon>Pseudomonadota</taxon>
        <taxon>Gammaproteobacteria</taxon>
        <taxon>Pseudomonadales</taxon>
        <taxon>Pseudomonadaceae</taxon>
        <taxon>Denitrificimonas</taxon>
    </lineage>
</organism>
<dbReference type="InterPro" id="IPR036390">
    <property type="entry name" value="WH_DNA-bd_sf"/>
</dbReference>
<dbReference type="SUPFAM" id="SSF53850">
    <property type="entry name" value="Periplasmic binding protein-like II"/>
    <property type="match status" value="1"/>
</dbReference>
<keyword evidence="7" id="KW-1185">Reference proteome</keyword>
<dbReference type="InterPro" id="IPR036388">
    <property type="entry name" value="WH-like_DNA-bd_sf"/>
</dbReference>
<gene>
    <name evidence="6" type="ORF">O6P33_10415</name>
</gene>
<sequence>MTKKASKPGLITAEENEPNSYNLADNLVDLYWFVQIIDAGSFSAAASHHGLSKSNLSRRLSQLETRLGAQLLHRNPRFLTLTSIGTEVYRHTLEMITAAQKATDSVQRSLAIPSGRINLILPAILSSWLMPMLLNFQNTHPHIQLNLHSADGIENINTQAIDLALSLFAAPSDSSQIVARPLAILTFINVVSTGIKAPLAAQPIQVSTANHQLNQESPNSLQVSNYLNALEATLAGFGYANLPSFACQIGLKSGDLKYHDHTEDRRTLFAFTQSHRGITLATRVLIDYLIVHVSQSRVPGIVPITQPEGS</sequence>
<dbReference type="GO" id="GO:0003700">
    <property type="term" value="F:DNA-binding transcription factor activity"/>
    <property type="evidence" value="ECO:0007669"/>
    <property type="project" value="InterPro"/>
</dbReference>
<evidence type="ECO:0000256" key="3">
    <source>
        <dbReference type="ARBA" id="ARBA00023125"/>
    </source>
</evidence>
<reference evidence="6 7" key="1">
    <citation type="submission" date="2022-12" db="EMBL/GenBank/DDBJ databases">
        <title>Coexistence and Characterization of a Novel Tigecycline Resistance gene tet(X) variant and blaNDM-1 in a Pseudomonas caeni Isolate of Chicken Origin.</title>
        <authorList>
            <person name="Lu X."/>
            <person name="Zhang L."/>
            <person name="Li R."/>
            <person name="Wang Z."/>
        </authorList>
    </citation>
    <scope>NUCLEOTIDE SEQUENCE [LARGE SCALE GENOMIC DNA]</scope>
    <source>
        <strain evidence="6 7">CE14</strain>
    </source>
</reference>
<dbReference type="InterPro" id="IPR000847">
    <property type="entry name" value="LysR_HTH_N"/>
</dbReference>
<evidence type="ECO:0000256" key="2">
    <source>
        <dbReference type="ARBA" id="ARBA00023015"/>
    </source>
</evidence>
<dbReference type="PANTHER" id="PTHR30537">
    <property type="entry name" value="HTH-TYPE TRANSCRIPTIONAL REGULATOR"/>
    <property type="match status" value="1"/>
</dbReference>
<comment type="similarity">
    <text evidence="1">Belongs to the LysR transcriptional regulatory family.</text>
</comment>
<feature type="domain" description="HTH lysR-type" evidence="5">
    <location>
        <begin position="25"/>
        <end position="82"/>
    </location>
</feature>